<proteinExistence type="predicted"/>
<evidence type="ECO:0000313" key="9">
    <source>
        <dbReference type="EMBL" id="CAB5227578.1"/>
    </source>
</evidence>
<evidence type="ECO:0000313" key="8">
    <source>
        <dbReference type="EMBL" id="CAB4210821.1"/>
    </source>
</evidence>
<feature type="domain" description="DNA methylase N-4/N-6" evidence="3">
    <location>
        <begin position="193"/>
        <end position="385"/>
    </location>
</feature>
<dbReference type="EMBL" id="LR797362">
    <property type="protein sequence ID" value="CAB4210821.1"/>
    <property type="molecule type" value="Genomic_DNA"/>
</dbReference>
<organism evidence="4">
    <name type="scientific">uncultured Caudovirales phage</name>
    <dbReference type="NCBI Taxonomy" id="2100421"/>
    <lineage>
        <taxon>Viruses</taxon>
        <taxon>Duplodnaviria</taxon>
        <taxon>Heunggongvirae</taxon>
        <taxon>Uroviricota</taxon>
        <taxon>Caudoviricetes</taxon>
        <taxon>Peduoviridae</taxon>
        <taxon>Maltschvirus</taxon>
        <taxon>Maltschvirus maltsch</taxon>
    </lineage>
</organism>
<dbReference type="InterPro" id="IPR002941">
    <property type="entry name" value="DNA_methylase_N4/N6"/>
</dbReference>
<evidence type="ECO:0000313" key="7">
    <source>
        <dbReference type="EMBL" id="CAB4197820.1"/>
    </source>
</evidence>
<evidence type="ECO:0000313" key="4">
    <source>
        <dbReference type="EMBL" id="CAB4169109.1"/>
    </source>
</evidence>
<dbReference type="InterPro" id="IPR036086">
    <property type="entry name" value="ParB/Sulfiredoxin_sf"/>
</dbReference>
<evidence type="ECO:0000313" key="5">
    <source>
        <dbReference type="EMBL" id="CAB4176614.1"/>
    </source>
</evidence>
<evidence type="ECO:0000256" key="1">
    <source>
        <dbReference type="ARBA" id="ARBA00022603"/>
    </source>
</evidence>
<evidence type="ECO:0000256" key="2">
    <source>
        <dbReference type="ARBA" id="ARBA00022679"/>
    </source>
</evidence>
<dbReference type="InterPro" id="IPR015840">
    <property type="entry name" value="DNA_MeTrfase_ParB"/>
</dbReference>
<protein>
    <submittedName>
        <fullName evidence="4">COG0863 DNA modification methylase</fullName>
    </submittedName>
</protein>
<dbReference type="Gene3D" id="3.90.1530.10">
    <property type="entry name" value="Conserved hypothetical protein from pyrococcus furiosus pfu- 392566-001, ParB domain"/>
    <property type="match status" value="1"/>
</dbReference>
<dbReference type="EMBL" id="LR797262">
    <property type="protein sequence ID" value="CAB4197820.1"/>
    <property type="molecule type" value="Genomic_DNA"/>
</dbReference>
<sequence length="412" mass="47774">MAQSERILWIETTVKLKELKDYDINPRRINTADFKRLVNDIKQDGYHRRILVSYDNVIIGGHSRKKALLAAGFREHDDIHVLKPNRLLSEEELKRLNIRDNLGFGDWDMDMLANNFDMDDLKEWGMPDTMFDPVSPEIEIAEDEDEIVTVDINNQPITKQGDIWLLGDHRLMCGDSTVATTVESLMDGISPILMVTDPPYGVQYDASWRENGKSKGKVLNDDRIDWSEAYSLFNGDIAYIWHSSKYTHLVTSHLEICGYKLINQIIWVKQHFVLSRGDYHWQHEPCLYMVKKDKKHNWQGARDQSTVWEIKNNNFISNSDKEETMGHSTQKPIECMLKPVLNNTKEEDYVYDPFGGSGTTLIACEKSNRKCLMMELSPHYCDVIVKRWEKLSGKKAMLSSETNCEYENQKTP</sequence>
<dbReference type="Pfam" id="PF01555">
    <property type="entry name" value="N6_N4_Mtase"/>
    <property type="match status" value="1"/>
</dbReference>
<accession>A0A6J5PB45</accession>
<evidence type="ECO:0000259" key="3">
    <source>
        <dbReference type="Pfam" id="PF01555"/>
    </source>
</evidence>
<dbReference type="SUPFAM" id="SSF53335">
    <property type="entry name" value="S-adenosyl-L-methionine-dependent methyltransferases"/>
    <property type="match status" value="1"/>
</dbReference>
<keyword evidence="2" id="KW-0808">Transferase</keyword>
<evidence type="ECO:0000313" key="6">
    <source>
        <dbReference type="EMBL" id="CAB4181388.1"/>
    </source>
</evidence>
<keyword evidence="1 4" id="KW-0489">Methyltransferase</keyword>
<dbReference type="GO" id="GO:0008170">
    <property type="term" value="F:N-methyltransferase activity"/>
    <property type="evidence" value="ECO:0007669"/>
    <property type="project" value="InterPro"/>
</dbReference>
<dbReference type="EMBL" id="LR798374">
    <property type="protein sequence ID" value="CAB5227578.1"/>
    <property type="molecule type" value="Genomic_DNA"/>
</dbReference>
<dbReference type="PRINTS" id="PR00508">
    <property type="entry name" value="S21N4MTFRASE"/>
</dbReference>
<dbReference type="Gene3D" id="3.40.50.150">
    <property type="entry name" value="Vaccinia Virus protein VP39"/>
    <property type="match status" value="1"/>
</dbReference>
<dbReference type="PIRSF" id="PIRSF036758">
    <property type="entry name" value="Aden_M_ParB"/>
    <property type="match status" value="1"/>
</dbReference>
<dbReference type="SUPFAM" id="SSF110849">
    <property type="entry name" value="ParB/Sulfiredoxin"/>
    <property type="match status" value="1"/>
</dbReference>
<dbReference type="GO" id="GO:0003677">
    <property type="term" value="F:DNA binding"/>
    <property type="evidence" value="ECO:0007669"/>
    <property type="project" value="InterPro"/>
</dbReference>
<dbReference type="GO" id="GO:0032259">
    <property type="term" value="P:methylation"/>
    <property type="evidence" value="ECO:0007669"/>
    <property type="project" value="UniProtKB-KW"/>
</dbReference>
<dbReference type="InterPro" id="IPR029063">
    <property type="entry name" value="SAM-dependent_MTases_sf"/>
</dbReference>
<dbReference type="EMBL" id="LR796935">
    <property type="protein sequence ID" value="CAB4176614.1"/>
    <property type="molecule type" value="Genomic_DNA"/>
</dbReference>
<dbReference type="EMBL" id="LR797006">
    <property type="protein sequence ID" value="CAB4181388.1"/>
    <property type="molecule type" value="Genomic_DNA"/>
</dbReference>
<gene>
    <name evidence="6" type="ORF">UFOVP1074_58</name>
    <name evidence="7" type="ORF">UFOVP1310_23</name>
    <name evidence="8" type="ORF">UFOVP1424_49</name>
    <name evidence="9" type="ORF">UFOVP1521_49</name>
    <name evidence="4" type="ORF">UFOVP899_46</name>
    <name evidence="5" type="ORF">UFOVP987_45</name>
</gene>
<name>A0A6J5PB45_9CAUD</name>
<reference evidence="4" key="1">
    <citation type="submission" date="2020-05" db="EMBL/GenBank/DDBJ databases">
        <authorList>
            <person name="Chiriac C."/>
            <person name="Salcher M."/>
            <person name="Ghai R."/>
            <person name="Kavagutti S V."/>
        </authorList>
    </citation>
    <scope>NUCLEOTIDE SEQUENCE</scope>
</reference>
<dbReference type="InterPro" id="IPR001091">
    <property type="entry name" value="RM_Methyltransferase"/>
</dbReference>
<dbReference type="EMBL" id="LR796840">
    <property type="protein sequence ID" value="CAB4169109.1"/>
    <property type="molecule type" value="Genomic_DNA"/>
</dbReference>